<comment type="caution">
    <text evidence="1">The sequence shown here is derived from an EMBL/GenBank/DDBJ whole genome shotgun (WGS) entry which is preliminary data.</text>
</comment>
<reference evidence="2" key="1">
    <citation type="journal article" date="2024" name="Proc. Natl. Acad. Sci. U.S.A.">
        <title>Extraordinary preservation of gene collinearity over three hundred million years revealed in homosporous lycophytes.</title>
        <authorList>
            <person name="Li C."/>
            <person name="Wickell D."/>
            <person name="Kuo L.Y."/>
            <person name="Chen X."/>
            <person name="Nie B."/>
            <person name="Liao X."/>
            <person name="Peng D."/>
            <person name="Ji J."/>
            <person name="Jenkins J."/>
            <person name="Williams M."/>
            <person name="Shu S."/>
            <person name="Plott C."/>
            <person name="Barry K."/>
            <person name="Rajasekar S."/>
            <person name="Grimwood J."/>
            <person name="Han X."/>
            <person name="Sun S."/>
            <person name="Hou Z."/>
            <person name="He W."/>
            <person name="Dai G."/>
            <person name="Sun C."/>
            <person name="Schmutz J."/>
            <person name="Leebens-Mack J.H."/>
            <person name="Li F.W."/>
            <person name="Wang L."/>
        </authorList>
    </citation>
    <scope>NUCLEOTIDE SEQUENCE [LARGE SCALE GENOMIC DNA]</scope>
    <source>
        <strain evidence="2">cv. PW_Plant_1</strain>
    </source>
</reference>
<organism evidence="1 2">
    <name type="scientific">Diphasiastrum complanatum</name>
    <name type="common">Issler's clubmoss</name>
    <name type="synonym">Lycopodium complanatum</name>
    <dbReference type="NCBI Taxonomy" id="34168"/>
    <lineage>
        <taxon>Eukaryota</taxon>
        <taxon>Viridiplantae</taxon>
        <taxon>Streptophyta</taxon>
        <taxon>Embryophyta</taxon>
        <taxon>Tracheophyta</taxon>
        <taxon>Lycopodiopsida</taxon>
        <taxon>Lycopodiales</taxon>
        <taxon>Lycopodiaceae</taxon>
        <taxon>Lycopodioideae</taxon>
        <taxon>Diphasiastrum</taxon>
    </lineage>
</organism>
<dbReference type="Proteomes" id="UP001162992">
    <property type="component" value="Chromosome 5"/>
</dbReference>
<keyword evidence="2" id="KW-1185">Reference proteome</keyword>
<gene>
    <name evidence="1" type="ORF">O6H91_05G099000</name>
</gene>
<proteinExistence type="predicted"/>
<protein>
    <submittedName>
        <fullName evidence="1">Uncharacterized protein</fullName>
    </submittedName>
</protein>
<evidence type="ECO:0000313" key="2">
    <source>
        <dbReference type="Proteomes" id="UP001162992"/>
    </source>
</evidence>
<evidence type="ECO:0000313" key="1">
    <source>
        <dbReference type="EMBL" id="KAJ7556793.1"/>
    </source>
</evidence>
<dbReference type="EMBL" id="CM055096">
    <property type="protein sequence ID" value="KAJ7556793.1"/>
    <property type="molecule type" value="Genomic_DNA"/>
</dbReference>
<accession>A0ACC2DRK1</accession>
<sequence length="1255" mass="140084">MEDYPEELRTPPVTLVALVGLPEFHSAISLFLHTEQPPINTLALPDFSNVTAIGGKERKAIDARMPPPVGILKADWLLKHRTRVPAVLAVLFDREQVYGDPAQWLQVCTHLDNIKNVIRGRNIKLVMVIVQPTLHGDMNEDRLVAFRKRAEVDSRNCLTFISHDPTELKRSLSRLGSVLGELSTNFYREEGRRVKLRIDKRSYSSLDLSVRYNFKVAVYAEFRRDWVAALKFYETAYTQLQEVVTTPIQLLPLQRIIELKGVAEQIHFKVATLLLHSGKESEAVKWFKQHIAYYKHLIGPPDGAFMHWAWISRQFHVFAELLQTSFGSGPPTLVSNTTLSGLTVTDRELQPGYYYQVAAVYMARRRYSFESALTTFEAFEDAEAADMLDGPAEEIGPPLYIGQAPRLLRRGNTLDLQCPTPAEYLRHAVVMEKNYSHSRAAINLLTKAHEQYKLIQASRTIYQLGSEMAREYFNARDYANAKHLFDTVAGMYRKESWVALLGACLGYLRECARQLGLLKEFVEYTLELAALPVRTDSNETQLSTFTVLVGPAGPLGQFQRVQVQKEIMDVLQEKQNVLPAREGDVGLALSESHPLLLEVDLLSPLRAVLSVCVAFHEQTIKPGEKTQCTIALLTHMPLPLMITKLEILFNQPECNVVLWNDSNVDRLVDSFQERQDGVLKDKIGYNLELQPYKWKRFTIDLIAGQSGRLECLTATAHIGPHATICCQVESPATRESIPLWIFEPGFDLLPFMDIDLAFLGQKVTQVEEPEALIDVTINTSSAGLVGELFSVPISLKSRGHAINQGELEVYISTYSASGSLEAQPSSPIDPVVAAPAELLILGNPRSDSLSQTALDGDANILQKVTGPIKIASVPVDQGCSIPLYVRWFEAQSITLVVSLSYAAEDSMERKDLAPHRFWLQRNIQLECEEPLRVSHHFTAPYRRDLLLPDSLSNEKTSSSSKAVVLPSNERSMLVVTAKNICSTSISLLSVEIEEKDKSACQINIAKQASLQAKVHIQAGLLNEMSSERESVELPSKTSKGSSVSIELLPGETFTQLFWVHPAIISNSLDLGVICCTWKRKQEQETKVSEEVDIIGMKSLSLLKEGDGCCLDFPWSVTSRVQMSAVSVEETPLVLMLDCPPYALLGVPFLLFFRIHNRTRALQEVKFSVLDAQGFLFSGASRDLISVLPLSTHIVSLKLVPLASGIQQLPQITLSASRFSASFQPSPSSTQIFVFPSSRALEIQKPRFFDSSGIIE</sequence>
<name>A0ACC2DRK1_DIPCM</name>